<evidence type="ECO:0000313" key="2">
    <source>
        <dbReference type="EMBL" id="QOJ79195.1"/>
    </source>
</evidence>
<dbReference type="Gene3D" id="3.20.20.70">
    <property type="entry name" value="Aldolase class I"/>
    <property type="match status" value="1"/>
</dbReference>
<dbReference type="Pfam" id="PF00923">
    <property type="entry name" value="TAL_FSA"/>
    <property type="match status" value="1"/>
</dbReference>
<dbReference type="KEGG" id="thel:IG193_01665"/>
<evidence type="ECO:0000256" key="1">
    <source>
        <dbReference type="ARBA" id="ARBA00023270"/>
    </source>
</evidence>
<evidence type="ECO:0000313" key="3">
    <source>
        <dbReference type="Proteomes" id="UP000594121"/>
    </source>
</evidence>
<dbReference type="SUPFAM" id="SSF51569">
    <property type="entry name" value="Aldolase"/>
    <property type="match status" value="1"/>
</dbReference>
<dbReference type="GeneID" id="59148563"/>
<dbReference type="InterPro" id="IPR001585">
    <property type="entry name" value="TAL/FSA"/>
</dbReference>
<gene>
    <name evidence="2" type="ORF">IG193_01665</name>
</gene>
<keyword evidence="1" id="KW-0704">Schiff base</keyword>
<name>A0A7L9FK67_9CREN</name>
<dbReference type="GO" id="GO:0005975">
    <property type="term" value="P:carbohydrate metabolic process"/>
    <property type="evidence" value="ECO:0007669"/>
    <property type="project" value="InterPro"/>
</dbReference>
<dbReference type="AlphaFoldDB" id="A0A7L9FK67"/>
<sequence length="716" mass="81145">MRVEESYIKGIFRREALPEQPPVSDHPSLAVLAALRGYPDLGADNLLNPLTSGLYSSLVGQLNRRVHLLMLDAFTAGDPLKALRLYALLSEVALNTVGLESHWARIPDSERERAFGFTLAELQSLEEEEAARHGVPVHSRAVVEYYLRDMKKVMSSNPRAKSLLAWMSEEASKRLDERHPLSSFLLAMRKLIESNAYYRMTVQGLCRFGNDYALGLRWLRRLGFVQVSTNPVLAAEAYKDDPELWDRFREYVKSHRELLEDIESKGDELAMVATLLALLPNMEVFRPVAFLLDFKDGMVSYQLNPNVADSVEGSVRDALKIYMLAEDYFRKYDAYLLWGWPSYMERGRPNIVFKVAGSSEASLEITRILESMGIGTNNTVTFSVSQEVSLILAKIEGRASAVKRGVKLTKVYETNMGGRLEAHLREVKASELIRTALKFYENPERALSELARRLGVPEATPGGVWRGPTGWGYELEAKTLDEKVELVSSQAYMKSLVNDALIDFLLNAGVCGATREEVRSCLEAWEKAISLSGTFVAQRVWKIFFSERNRRLWISYIIRKYGLTPEQAEEVLDGIDVLPASKRKPADTYYTLAGRNMTNTEFPNHQLNVHLEYLARGARLEDYREAVSVNWGPQELDLLLKWGEFRKAYDLTPELKKLMLEASLAVDGYGESGLRVEEWATFGPRVKTMRGFTEAYNKFRDRCLKAAKSLVNHVDS</sequence>
<dbReference type="InParanoid" id="A0A7L9FK67"/>
<reference evidence="2 3" key="1">
    <citation type="submission" date="2020-10" db="EMBL/GenBank/DDBJ databases">
        <title>Thermofilum lucidum 3507LT sp. nov. a novel member of Thermofilaceae family isolated from Chile hot spring, and proposal of description order Thermofilales.</title>
        <authorList>
            <person name="Zayulina K.S."/>
            <person name="Elcheninov A.G."/>
            <person name="Toshchakov S.V."/>
            <person name="Kublanov I.V."/>
        </authorList>
    </citation>
    <scope>NUCLEOTIDE SEQUENCE [LARGE SCALE GENOMIC DNA]</scope>
    <source>
        <strain evidence="2 3">3507LT</strain>
    </source>
</reference>
<keyword evidence="3" id="KW-1185">Reference proteome</keyword>
<dbReference type="InterPro" id="IPR013785">
    <property type="entry name" value="Aldolase_TIM"/>
</dbReference>
<dbReference type="RefSeq" id="WP_192819167.1">
    <property type="nucleotide sequence ID" value="NZ_CP062310.1"/>
</dbReference>
<protein>
    <submittedName>
        <fullName evidence="2">Uncharacterized protein</fullName>
    </submittedName>
</protein>
<accession>A0A7L9FK67</accession>
<dbReference type="EMBL" id="CP062310">
    <property type="protein sequence ID" value="QOJ79195.1"/>
    <property type="molecule type" value="Genomic_DNA"/>
</dbReference>
<proteinExistence type="predicted"/>
<organism evidence="2 3">
    <name type="scientific">Infirmifilum lucidum</name>
    <dbReference type="NCBI Taxonomy" id="2776706"/>
    <lineage>
        <taxon>Archaea</taxon>
        <taxon>Thermoproteota</taxon>
        <taxon>Thermoprotei</taxon>
        <taxon>Thermofilales</taxon>
        <taxon>Thermofilaceae</taxon>
        <taxon>Infirmifilum</taxon>
    </lineage>
</organism>
<dbReference type="Proteomes" id="UP000594121">
    <property type="component" value="Chromosome"/>
</dbReference>